<keyword evidence="3" id="KW-1185">Reference proteome</keyword>
<dbReference type="InterPro" id="IPR055712">
    <property type="entry name" value="DUF7288"/>
</dbReference>
<name>A0ABD6B6T1_9EURY</name>
<dbReference type="AlphaFoldDB" id="A0ABD6B6T1"/>
<sequence length="204" mass="21732">MSDRGQARTLEAITAGMLLLASIVFALQVTAVTPLTGSTSSQHIENQQAKLAEGILAAEAETGSVVPTLLSWDEDGHFDGAEAGGFHGGGPPTGFGVALNRTLRERNIAFNVKVFYLTGEGSRDSELLVDLGSPSDHASTATRSFTVYDDDVLHRINESAQRAEPAATTLENTSMSNSTYLGYDADPDGPVYNVLEVEVVVWRM</sequence>
<gene>
    <name evidence="2" type="ORF">ACFR9S_10105</name>
</gene>
<keyword evidence="1" id="KW-0472">Membrane</keyword>
<reference evidence="2 3" key="1">
    <citation type="journal article" date="2019" name="Int. J. Syst. Evol. Microbiol.">
        <title>The Global Catalogue of Microorganisms (GCM) 10K type strain sequencing project: providing services to taxonomists for standard genome sequencing and annotation.</title>
        <authorList>
            <consortium name="The Broad Institute Genomics Platform"/>
            <consortium name="The Broad Institute Genome Sequencing Center for Infectious Disease"/>
            <person name="Wu L."/>
            <person name="Ma J."/>
        </authorList>
    </citation>
    <scope>NUCLEOTIDE SEQUENCE [LARGE SCALE GENOMIC DNA]</scope>
    <source>
        <strain evidence="2 3">CGMCC 1.12285</strain>
    </source>
</reference>
<dbReference type="Pfam" id="PF23959">
    <property type="entry name" value="DUF7288"/>
    <property type="match status" value="1"/>
</dbReference>
<dbReference type="EMBL" id="JBHUDH010000114">
    <property type="protein sequence ID" value="MFD1526645.1"/>
    <property type="molecule type" value="Genomic_DNA"/>
</dbReference>
<keyword evidence="1" id="KW-0812">Transmembrane</keyword>
<protein>
    <submittedName>
        <fullName evidence="2">Uncharacterized protein</fullName>
    </submittedName>
</protein>
<organism evidence="2 3">
    <name type="scientific">Halolamina salina</name>
    <dbReference type="NCBI Taxonomy" id="1220023"/>
    <lineage>
        <taxon>Archaea</taxon>
        <taxon>Methanobacteriati</taxon>
        <taxon>Methanobacteriota</taxon>
        <taxon>Stenosarchaea group</taxon>
        <taxon>Halobacteria</taxon>
        <taxon>Halobacteriales</taxon>
        <taxon>Haloferacaceae</taxon>
    </lineage>
</organism>
<feature type="transmembrane region" description="Helical" evidence="1">
    <location>
        <begin position="12"/>
        <end position="32"/>
    </location>
</feature>
<accession>A0ABD6B6T1</accession>
<dbReference type="Proteomes" id="UP001597111">
    <property type="component" value="Unassembled WGS sequence"/>
</dbReference>
<evidence type="ECO:0000256" key="1">
    <source>
        <dbReference type="SAM" id="Phobius"/>
    </source>
</evidence>
<evidence type="ECO:0000313" key="3">
    <source>
        <dbReference type="Proteomes" id="UP001597111"/>
    </source>
</evidence>
<comment type="caution">
    <text evidence="2">The sequence shown here is derived from an EMBL/GenBank/DDBJ whole genome shotgun (WGS) entry which is preliminary data.</text>
</comment>
<dbReference type="RefSeq" id="WP_379730689.1">
    <property type="nucleotide sequence ID" value="NZ_JBHSWZ010000016.1"/>
</dbReference>
<evidence type="ECO:0000313" key="2">
    <source>
        <dbReference type="EMBL" id="MFD1526645.1"/>
    </source>
</evidence>
<proteinExistence type="predicted"/>
<keyword evidence="1" id="KW-1133">Transmembrane helix</keyword>